<dbReference type="PANTHER" id="PTHR24394">
    <property type="entry name" value="ZINC FINGER PROTEIN"/>
    <property type="match status" value="1"/>
</dbReference>
<keyword evidence="2" id="KW-0479">Metal-binding</keyword>
<comment type="subcellular location">
    <subcellularLocation>
        <location evidence="1">Nucleus</location>
    </subcellularLocation>
</comment>
<keyword evidence="4 7" id="KW-0863">Zinc-finger</keyword>
<keyword evidence="10" id="KW-1185">Reference proteome</keyword>
<dbReference type="GO" id="GO:0008270">
    <property type="term" value="F:zinc ion binding"/>
    <property type="evidence" value="ECO:0007669"/>
    <property type="project" value="UniProtKB-KW"/>
</dbReference>
<dbReference type="Proteomes" id="UP001208570">
    <property type="component" value="Unassembled WGS sequence"/>
</dbReference>
<dbReference type="InterPro" id="IPR013087">
    <property type="entry name" value="Znf_C2H2_type"/>
</dbReference>
<feature type="domain" description="C2H2-type" evidence="8">
    <location>
        <begin position="64"/>
        <end position="88"/>
    </location>
</feature>
<dbReference type="PROSITE" id="PS50157">
    <property type="entry name" value="ZINC_FINGER_C2H2_2"/>
    <property type="match status" value="3"/>
</dbReference>
<dbReference type="GO" id="GO:0005634">
    <property type="term" value="C:nucleus"/>
    <property type="evidence" value="ECO:0007669"/>
    <property type="project" value="UniProtKB-SubCell"/>
</dbReference>
<evidence type="ECO:0000256" key="3">
    <source>
        <dbReference type="ARBA" id="ARBA00022737"/>
    </source>
</evidence>
<protein>
    <recommendedName>
        <fullName evidence="8">C2H2-type domain-containing protein</fullName>
    </recommendedName>
</protein>
<reference evidence="9" key="1">
    <citation type="journal article" date="2023" name="Mol. Biol. Evol.">
        <title>Third-Generation Sequencing Reveals the Adaptive Role of the Epigenome in Three Deep-Sea Polychaetes.</title>
        <authorList>
            <person name="Perez M."/>
            <person name="Aroh O."/>
            <person name="Sun Y."/>
            <person name="Lan Y."/>
            <person name="Juniper S.K."/>
            <person name="Young C.R."/>
            <person name="Angers B."/>
            <person name="Qian P.Y."/>
        </authorList>
    </citation>
    <scope>NUCLEOTIDE SEQUENCE</scope>
    <source>
        <strain evidence="9">P08H-3</strain>
    </source>
</reference>
<gene>
    <name evidence="9" type="ORF">LSH36_147g01002</name>
</gene>
<dbReference type="InterPro" id="IPR036236">
    <property type="entry name" value="Znf_C2H2_sf"/>
</dbReference>
<keyword evidence="3" id="KW-0677">Repeat</keyword>
<dbReference type="SUPFAM" id="SSF57667">
    <property type="entry name" value="beta-beta-alpha zinc fingers"/>
    <property type="match status" value="2"/>
</dbReference>
<dbReference type="PANTHER" id="PTHR24394:SF29">
    <property type="entry name" value="MYONEURIN"/>
    <property type="match status" value="1"/>
</dbReference>
<dbReference type="FunFam" id="3.30.160.60:FF:000145">
    <property type="entry name" value="Zinc finger protein 574"/>
    <property type="match status" value="1"/>
</dbReference>
<dbReference type="Pfam" id="PF13912">
    <property type="entry name" value="zf-C2H2_6"/>
    <property type="match status" value="1"/>
</dbReference>
<dbReference type="Pfam" id="PF00096">
    <property type="entry name" value="zf-C2H2"/>
    <property type="match status" value="2"/>
</dbReference>
<dbReference type="EMBL" id="JAODUP010000147">
    <property type="protein sequence ID" value="KAK2159721.1"/>
    <property type="molecule type" value="Genomic_DNA"/>
</dbReference>
<organism evidence="9 10">
    <name type="scientific">Paralvinella palmiformis</name>
    <dbReference type="NCBI Taxonomy" id="53620"/>
    <lineage>
        <taxon>Eukaryota</taxon>
        <taxon>Metazoa</taxon>
        <taxon>Spiralia</taxon>
        <taxon>Lophotrochozoa</taxon>
        <taxon>Annelida</taxon>
        <taxon>Polychaeta</taxon>
        <taxon>Sedentaria</taxon>
        <taxon>Canalipalpata</taxon>
        <taxon>Terebellida</taxon>
        <taxon>Terebelliformia</taxon>
        <taxon>Alvinellidae</taxon>
        <taxon>Paralvinella</taxon>
    </lineage>
</organism>
<evidence type="ECO:0000313" key="9">
    <source>
        <dbReference type="EMBL" id="KAK2159721.1"/>
    </source>
</evidence>
<dbReference type="GO" id="GO:0000981">
    <property type="term" value="F:DNA-binding transcription factor activity, RNA polymerase II-specific"/>
    <property type="evidence" value="ECO:0007669"/>
    <property type="project" value="TreeGrafter"/>
</dbReference>
<proteinExistence type="predicted"/>
<evidence type="ECO:0000256" key="5">
    <source>
        <dbReference type="ARBA" id="ARBA00022833"/>
    </source>
</evidence>
<comment type="caution">
    <text evidence="9">The sequence shown here is derived from an EMBL/GenBank/DDBJ whole genome shotgun (WGS) entry which is preliminary data.</text>
</comment>
<evidence type="ECO:0000256" key="4">
    <source>
        <dbReference type="ARBA" id="ARBA00022771"/>
    </source>
</evidence>
<evidence type="ECO:0000256" key="6">
    <source>
        <dbReference type="ARBA" id="ARBA00023242"/>
    </source>
</evidence>
<evidence type="ECO:0000259" key="8">
    <source>
        <dbReference type="PROSITE" id="PS50157"/>
    </source>
</evidence>
<evidence type="ECO:0000256" key="7">
    <source>
        <dbReference type="PROSITE-ProRule" id="PRU00042"/>
    </source>
</evidence>
<name>A0AAD9JV15_9ANNE</name>
<dbReference type="PROSITE" id="PS00028">
    <property type="entry name" value="ZINC_FINGER_C2H2_1"/>
    <property type="match status" value="3"/>
</dbReference>
<sequence>MVQVGMFDKVCSVCGKALSSKSSMLRHKNLHLGIYSYNCSVCGKGFSTKDGLSGHMSWHTGTKLPCPVCQKQFRYKVDLLKHRKVMAH</sequence>
<feature type="domain" description="C2H2-type" evidence="8">
    <location>
        <begin position="9"/>
        <end position="36"/>
    </location>
</feature>
<keyword evidence="5" id="KW-0862">Zinc</keyword>
<evidence type="ECO:0000313" key="10">
    <source>
        <dbReference type="Proteomes" id="UP001208570"/>
    </source>
</evidence>
<evidence type="ECO:0000256" key="2">
    <source>
        <dbReference type="ARBA" id="ARBA00022723"/>
    </source>
</evidence>
<dbReference type="AlphaFoldDB" id="A0AAD9JV15"/>
<keyword evidence="6" id="KW-0539">Nucleus</keyword>
<feature type="domain" description="C2H2-type" evidence="8">
    <location>
        <begin position="37"/>
        <end position="64"/>
    </location>
</feature>
<dbReference type="Gene3D" id="3.30.160.60">
    <property type="entry name" value="Classic Zinc Finger"/>
    <property type="match status" value="1"/>
</dbReference>
<accession>A0AAD9JV15</accession>
<dbReference type="SMART" id="SM00355">
    <property type="entry name" value="ZnF_C2H2"/>
    <property type="match status" value="3"/>
</dbReference>
<evidence type="ECO:0000256" key="1">
    <source>
        <dbReference type="ARBA" id="ARBA00004123"/>
    </source>
</evidence>